<dbReference type="Proteomes" id="UP001183410">
    <property type="component" value="Unassembled WGS sequence"/>
</dbReference>
<keyword evidence="1" id="KW-1133">Transmembrane helix</keyword>
<organism evidence="2 3">
    <name type="scientific">Streptomyces chisholmiae</name>
    <dbReference type="NCBI Taxonomy" id="3075540"/>
    <lineage>
        <taxon>Bacteria</taxon>
        <taxon>Bacillati</taxon>
        <taxon>Actinomycetota</taxon>
        <taxon>Actinomycetes</taxon>
        <taxon>Kitasatosporales</taxon>
        <taxon>Streptomycetaceae</taxon>
        <taxon>Streptomyces</taxon>
    </lineage>
</organism>
<name>A0ABU2JTF8_9ACTN</name>
<accession>A0ABU2JTF8</accession>
<feature type="transmembrane region" description="Helical" evidence="1">
    <location>
        <begin position="52"/>
        <end position="73"/>
    </location>
</feature>
<protein>
    <submittedName>
        <fullName evidence="2">Uncharacterized protein</fullName>
    </submittedName>
</protein>
<reference evidence="3" key="1">
    <citation type="submission" date="2023-07" db="EMBL/GenBank/DDBJ databases">
        <title>30 novel species of actinomycetes from the DSMZ collection.</title>
        <authorList>
            <person name="Nouioui I."/>
        </authorList>
    </citation>
    <scope>NUCLEOTIDE SEQUENCE [LARGE SCALE GENOMIC DNA]</scope>
    <source>
        <strain evidence="3">DSM 44915</strain>
    </source>
</reference>
<dbReference type="EMBL" id="JAVREO010000010">
    <property type="protein sequence ID" value="MDT0268276.1"/>
    <property type="molecule type" value="Genomic_DNA"/>
</dbReference>
<gene>
    <name evidence="2" type="ORF">RM844_18495</name>
</gene>
<evidence type="ECO:0000313" key="3">
    <source>
        <dbReference type="Proteomes" id="UP001183410"/>
    </source>
</evidence>
<sequence>MHPAKPRSDASGLPWAAATLFGAAVGGAAWALTVWARAYCDAGYDAGGRLTLNLLLPLAVGVGALAGPAALAIGRRLARPAPPALRRALPALLVLAVTFGLAWWFFATQGTLAGYPGDSGRCPASNVPPAWPGWLPA</sequence>
<keyword evidence="3" id="KW-1185">Reference proteome</keyword>
<feature type="transmembrane region" description="Helical" evidence="1">
    <location>
        <begin position="12"/>
        <end position="32"/>
    </location>
</feature>
<keyword evidence="1" id="KW-0472">Membrane</keyword>
<comment type="caution">
    <text evidence="2">The sequence shown here is derived from an EMBL/GenBank/DDBJ whole genome shotgun (WGS) entry which is preliminary data.</text>
</comment>
<evidence type="ECO:0000313" key="2">
    <source>
        <dbReference type="EMBL" id="MDT0268276.1"/>
    </source>
</evidence>
<dbReference type="RefSeq" id="WP_311668361.1">
    <property type="nucleotide sequence ID" value="NZ_JAVREO010000010.1"/>
</dbReference>
<keyword evidence="1" id="KW-0812">Transmembrane</keyword>
<proteinExistence type="predicted"/>
<evidence type="ECO:0000256" key="1">
    <source>
        <dbReference type="SAM" id="Phobius"/>
    </source>
</evidence>
<feature type="transmembrane region" description="Helical" evidence="1">
    <location>
        <begin position="85"/>
        <end position="106"/>
    </location>
</feature>